<evidence type="ECO:0000256" key="2">
    <source>
        <dbReference type="SAM" id="MobiDB-lite"/>
    </source>
</evidence>
<feature type="region of interest" description="Disordered" evidence="2">
    <location>
        <begin position="131"/>
        <end position="177"/>
    </location>
</feature>
<gene>
    <name evidence="5" type="ORF">K493DRAFT_297005</name>
</gene>
<dbReference type="PANTHER" id="PTHR40633">
    <property type="entry name" value="MATRIX PROTEIN, PUTATIVE (AFU_ORTHOLOGUE AFUA_8G05410)-RELATED"/>
    <property type="match status" value="1"/>
</dbReference>
<evidence type="ECO:0000256" key="1">
    <source>
        <dbReference type="ARBA" id="ARBA00022729"/>
    </source>
</evidence>
<feature type="signal peptide" evidence="3">
    <location>
        <begin position="1"/>
        <end position="21"/>
    </location>
</feature>
<dbReference type="InterPro" id="IPR018466">
    <property type="entry name" value="Kre9/Knh1-like_N"/>
</dbReference>
<evidence type="ECO:0000259" key="4">
    <source>
        <dbReference type="Pfam" id="PF10342"/>
    </source>
</evidence>
<dbReference type="PANTHER" id="PTHR40633:SF1">
    <property type="entry name" value="GPI ANCHORED SERINE-THREONINE RICH PROTEIN (AFU_ORTHOLOGUE AFUA_1G03630)"/>
    <property type="match status" value="1"/>
</dbReference>
<name>A0A1Y1Z3L2_9FUNG</name>
<evidence type="ECO:0000256" key="3">
    <source>
        <dbReference type="SAM" id="SignalP"/>
    </source>
</evidence>
<dbReference type="EMBL" id="MCFE01000035">
    <property type="protein sequence ID" value="ORY04435.1"/>
    <property type="molecule type" value="Genomic_DNA"/>
</dbReference>
<organism evidence="5 6">
    <name type="scientific">Basidiobolus meristosporus CBS 931.73</name>
    <dbReference type="NCBI Taxonomy" id="1314790"/>
    <lineage>
        <taxon>Eukaryota</taxon>
        <taxon>Fungi</taxon>
        <taxon>Fungi incertae sedis</taxon>
        <taxon>Zoopagomycota</taxon>
        <taxon>Entomophthoromycotina</taxon>
        <taxon>Basidiobolomycetes</taxon>
        <taxon>Basidiobolales</taxon>
        <taxon>Basidiobolaceae</taxon>
        <taxon>Basidiobolus</taxon>
    </lineage>
</organism>
<proteinExistence type="predicted"/>
<evidence type="ECO:0000313" key="5">
    <source>
        <dbReference type="EMBL" id="ORY04435.1"/>
    </source>
</evidence>
<dbReference type="InterPro" id="IPR052982">
    <property type="entry name" value="SRP1/TIP1-like"/>
</dbReference>
<dbReference type="InParanoid" id="A0A1Y1Z3L2"/>
<evidence type="ECO:0000313" key="6">
    <source>
        <dbReference type="Proteomes" id="UP000193498"/>
    </source>
</evidence>
<sequence length="227" mass="24182">MNPEGRTLLWYLWLTAIGVHAEFSITSPIGASWEIGASNIISWQEIDGQPSPSMIDLHLMQGSPASLQLIANIATAVDTKSGQYAWTIPKNIKPEANYAIQASEGKFVRYSPFFEIIGQSNIEEIDENSELGLSSPTDLETPSLSLAATPTPTRESPQAKAHSSSINKLNASGSSTLLPSKTATLSANATKASRATSKSEGASHSNNSWAILIMAVSSLGLSLLLWP</sequence>
<comment type="caution">
    <text evidence="5">The sequence shown here is derived from an EMBL/GenBank/DDBJ whole genome shotgun (WGS) entry which is preliminary data.</text>
</comment>
<feature type="domain" description="Yeast cell wall synthesis Kre9/Knh1-like N-terminal" evidence="4">
    <location>
        <begin position="30"/>
        <end position="116"/>
    </location>
</feature>
<protein>
    <recommendedName>
        <fullName evidence="4">Yeast cell wall synthesis Kre9/Knh1-like N-terminal domain-containing protein</fullName>
    </recommendedName>
</protein>
<accession>A0A1Y1Z3L2</accession>
<feature type="chain" id="PRO_5013141501" description="Yeast cell wall synthesis Kre9/Knh1-like N-terminal domain-containing protein" evidence="3">
    <location>
        <begin position="22"/>
        <end position="227"/>
    </location>
</feature>
<dbReference type="OrthoDB" id="2156011at2759"/>
<keyword evidence="6" id="KW-1185">Reference proteome</keyword>
<reference evidence="5 6" key="1">
    <citation type="submission" date="2016-07" db="EMBL/GenBank/DDBJ databases">
        <title>Pervasive Adenine N6-methylation of Active Genes in Fungi.</title>
        <authorList>
            <consortium name="DOE Joint Genome Institute"/>
            <person name="Mondo S.J."/>
            <person name="Dannebaum R.O."/>
            <person name="Kuo R.C."/>
            <person name="Labutti K."/>
            <person name="Haridas S."/>
            <person name="Kuo A."/>
            <person name="Salamov A."/>
            <person name="Ahrendt S.R."/>
            <person name="Lipzen A."/>
            <person name="Sullivan W."/>
            <person name="Andreopoulos W.B."/>
            <person name="Clum A."/>
            <person name="Lindquist E."/>
            <person name="Daum C."/>
            <person name="Ramamoorthy G.K."/>
            <person name="Gryganskyi A."/>
            <person name="Culley D."/>
            <person name="Magnuson J.K."/>
            <person name="James T.Y."/>
            <person name="O'Malley M.A."/>
            <person name="Stajich J.E."/>
            <person name="Spatafora J.W."/>
            <person name="Visel A."/>
            <person name="Grigoriev I.V."/>
        </authorList>
    </citation>
    <scope>NUCLEOTIDE SEQUENCE [LARGE SCALE GENOMIC DNA]</scope>
    <source>
        <strain evidence="5 6">CBS 931.73</strain>
    </source>
</reference>
<keyword evidence="1 3" id="KW-0732">Signal</keyword>
<dbReference type="AlphaFoldDB" id="A0A1Y1Z3L2"/>
<dbReference type="Proteomes" id="UP000193498">
    <property type="component" value="Unassembled WGS sequence"/>
</dbReference>
<dbReference type="Pfam" id="PF10342">
    <property type="entry name" value="Kre9_KNH"/>
    <property type="match status" value="1"/>
</dbReference>